<name>A0A395MBX0_9HYPO</name>
<sequence>MDPIEAYLEGELLLEKLWREPTPDNLQCLSCLKPFTSGALMRTFRMVASDHEQKGYSSKVPTRHATILFFDRHFSCVVDNKIRFSAVSHVWDPSISMAQQQRKTVPQTEGAARKVLDISFNIYNGVESSGEDAGEVWLDYLSVPQWCDTLRDNIISIMHELFYVAETTILHLGDISPESIQHLYSQSRTEERLNAVVKVCNSKYFSRIWTAMELIRSGRVRMMVGNGNYLADNDDAAFINRLYAVWVEETIHHGSVHVLEGKVEMGKNRVPWSLGLSSLRLAKSVRMVNFAMGSVLLCKRGCRDRMDFLHALRGIVVPVGHSSVGGSDFKTEYYRLAWECLKRHDMSPLLMTPYMGAIEVRGPGHWSEFANCDVFTWQLEHEISPPAFSEELRFDATNHLISLPLVEIGMVSIIRQPIHDLHPVHLSRFSNTAKLVLDIEGPDLQGFIAGMERTHGSSPPVIMDHLKETNQTDRLQQVLANLYNQAYRTRWPMDGKDGIEWLAGALDFSKPRPGAGQSVLGFNMAGDGTSHCHPYDYTFGITCISCHRTFAYRAGSFILPSDMRGAMAYRIPNLQYHLTQKNAVAVLVQGDRIVGRMIWAKPAFHPTQDSNMAPRTLKHLLTVVLATSSVYAGLCKPSPEASSIVAFTSVSSGEGAWSKTTLSTAETSVDISTTVFKTPPATETTTSTATTTTEPEPAGCIPCQEAILKEDAPLNCGRRVEHWNLPRSAIIDSVSFTSFNGLCESHCSNDCRCKAFTKDSDGCIFYSQGEWEMRPEDFDGGNNIYDMASCFECNYMG</sequence>
<dbReference type="AlphaFoldDB" id="A0A395MBX0"/>
<dbReference type="InterPro" id="IPR010730">
    <property type="entry name" value="HET"/>
</dbReference>
<reference evidence="2" key="1">
    <citation type="journal article" date="2018" name="PLoS Pathog.">
        <title>Evolution of structural diversity of trichothecenes, a family of toxins produced by plant pathogenic and entomopathogenic fungi.</title>
        <authorList>
            <person name="Proctor R.H."/>
            <person name="McCormick S.P."/>
            <person name="Kim H.S."/>
            <person name="Cardoza R.E."/>
            <person name="Stanley A.M."/>
            <person name="Lindo L."/>
            <person name="Kelly A."/>
            <person name="Brown D.W."/>
            <person name="Lee T."/>
            <person name="Vaughan M.M."/>
            <person name="Alexander N.J."/>
            <person name="Busman M."/>
            <person name="Gutierrez S."/>
        </authorList>
    </citation>
    <scope>NUCLEOTIDE SEQUENCE [LARGE SCALE GENOMIC DNA]</scope>
    <source>
        <strain evidence="2">NRRL 13405</strain>
    </source>
</reference>
<organism evidence="2 3">
    <name type="scientific">Fusarium flagelliforme</name>
    <dbReference type="NCBI Taxonomy" id="2675880"/>
    <lineage>
        <taxon>Eukaryota</taxon>
        <taxon>Fungi</taxon>
        <taxon>Dikarya</taxon>
        <taxon>Ascomycota</taxon>
        <taxon>Pezizomycotina</taxon>
        <taxon>Sordariomycetes</taxon>
        <taxon>Hypocreomycetidae</taxon>
        <taxon>Hypocreales</taxon>
        <taxon>Nectriaceae</taxon>
        <taxon>Fusarium</taxon>
        <taxon>Fusarium incarnatum-equiseti species complex</taxon>
    </lineage>
</organism>
<proteinExistence type="predicted"/>
<dbReference type="EMBL" id="PXXK01000356">
    <property type="protein sequence ID" value="RFN45358.1"/>
    <property type="molecule type" value="Genomic_DNA"/>
</dbReference>
<accession>A0A395MBX0</accession>
<dbReference type="InterPro" id="IPR003609">
    <property type="entry name" value="Pan_app"/>
</dbReference>
<dbReference type="Proteomes" id="UP000265631">
    <property type="component" value="Unassembled WGS sequence"/>
</dbReference>
<feature type="domain" description="Apple" evidence="1">
    <location>
        <begin position="716"/>
        <end position="790"/>
    </location>
</feature>
<protein>
    <recommendedName>
        <fullName evidence="1">Apple domain-containing protein</fullName>
    </recommendedName>
</protein>
<dbReference type="Pfam" id="PF06985">
    <property type="entry name" value="HET"/>
    <property type="match status" value="1"/>
</dbReference>
<evidence type="ECO:0000313" key="2">
    <source>
        <dbReference type="EMBL" id="RFN45358.1"/>
    </source>
</evidence>
<gene>
    <name evidence="2" type="ORF">FIE12Z_10423</name>
</gene>
<evidence type="ECO:0000313" key="3">
    <source>
        <dbReference type="Proteomes" id="UP000265631"/>
    </source>
</evidence>
<dbReference type="PROSITE" id="PS50948">
    <property type="entry name" value="PAN"/>
    <property type="match status" value="1"/>
</dbReference>
<keyword evidence="3" id="KW-1185">Reference proteome</keyword>
<comment type="caution">
    <text evidence="2">The sequence shown here is derived from an EMBL/GenBank/DDBJ whole genome shotgun (WGS) entry which is preliminary data.</text>
</comment>
<evidence type="ECO:0000259" key="1">
    <source>
        <dbReference type="PROSITE" id="PS50948"/>
    </source>
</evidence>